<protein>
    <submittedName>
        <fullName evidence="3">DUF6265 family protein</fullName>
    </submittedName>
</protein>
<reference evidence="4" key="1">
    <citation type="journal article" date="2019" name="Int. J. Syst. Evol. Microbiol.">
        <title>The Global Catalogue of Microorganisms (GCM) 10K type strain sequencing project: providing services to taxonomists for standard genome sequencing and annotation.</title>
        <authorList>
            <consortium name="The Broad Institute Genomics Platform"/>
            <consortium name="The Broad Institute Genome Sequencing Center for Infectious Disease"/>
            <person name="Wu L."/>
            <person name="Ma J."/>
        </authorList>
    </citation>
    <scope>NUCLEOTIDE SEQUENCE [LARGE SCALE GENOMIC DNA]</scope>
    <source>
        <strain evidence="4">CCUG 60022</strain>
    </source>
</reference>
<evidence type="ECO:0000259" key="2">
    <source>
        <dbReference type="Pfam" id="PF19780"/>
    </source>
</evidence>
<feature type="domain" description="DUF6265" evidence="2">
    <location>
        <begin position="39"/>
        <end position="146"/>
    </location>
</feature>
<dbReference type="InterPro" id="IPR046232">
    <property type="entry name" value="DUF6265"/>
</dbReference>
<feature type="chain" id="PRO_5047147553" evidence="1">
    <location>
        <begin position="19"/>
        <end position="165"/>
    </location>
</feature>
<proteinExistence type="predicted"/>
<evidence type="ECO:0000313" key="4">
    <source>
        <dbReference type="Proteomes" id="UP001597032"/>
    </source>
</evidence>
<keyword evidence="4" id="KW-1185">Reference proteome</keyword>
<dbReference type="EMBL" id="JBHTIC010000008">
    <property type="protein sequence ID" value="MFD0762249.1"/>
    <property type="molecule type" value="Genomic_DNA"/>
</dbReference>
<gene>
    <name evidence="3" type="ORF">ACFQZW_09155</name>
</gene>
<evidence type="ECO:0000313" key="3">
    <source>
        <dbReference type="EMBL" id="MFD0762249.1"/>
    </source>
</evidence>
<dbReference type="Pfam" id="PF19780">
    <property type="entry name" value="DUF6265"/>
    <property type="match status" value="1"/>
</dbReference>
<comment type="caution">
    <text evidence="3">The sequence shown here is derived from an EMBL/GenBank/DDBJ whole genome shotgun (WGS) entry which is preliminary data.</text>
</comment>
<organism evidence="3 4">
    <name type="scientific">Lutibacter aestuarii</name>
    <dbReference type="NCBI Taxonomy" id="861111"/>
    <lineage>
        <taxon>Bacteria</taxon>
        <taxon>Pseudomonadati</taxon>
        <taxon>Bacteroidota</taxon>
        <taxon>Flavobacteriia</taxon>
        <taxon>Flavobacteriales</taxon>
        <taxon>Flavobacteriaceae</taxon>
        <taxon>Lutibacter</taxon>
    </lineage>
</organism>
<feature type="signal peptide" evidence="1">
    <location>
        <begin position="1"/>
        <end position="18"/>
    </location>
</feature>
<name>A0ABW2Z7H4_9FLAO</name>
<dbReference type="Proteomes" id="UP001597032">
    <property type="component" value="Unassembled WGS sequence"/>
</dbReference>
<dbReference type="RefSeq" id="WP_298262564.1">
    <property type="nucleotide sequence ID" value="NZ_JBHTIC010000008.1"/>
</dbReference>
<accession>A0ABW2Z7H4</accession>
<evidence type="ECO:0000256" key="1">
    <source>
        <dbReference type="SAM" id="SignalP"/>
    </source>
</evidence>
<sequence>MKKYLAFLFCLIISISIAQNTLKYTPVNKSPKATLKQVSWIAGYWQGKALGGLTEEVWTAPMGDSMMGSFKLVVDNKVKFYELCTISELNETLILRIKHFDNDLKGWEEKEVSENFRLVKIENNKVYFDGLTFEKVGENKLNIYVVFEKSNGLKEEIKFSYTLKN</sequence>
<keyword evidence="1" id="KW-0732">Signal</keyword>